<accession>I3TFD5</accession>
<dbReference type="STRING" id="1184251.TCELL_1050"/>
<dbReference type="AlphaFoldDB" id="I3TFD5"/>
<reference evidence="2 3" key="1">
    <citation type="journal article" date="2012" name="J. Bacteriol.">
        <title>Complete genome sequence of the hyperthermophilic cellulolytic Crenarchaeon 'Thermogladius cellulolyticus' 1633.</title>
        <authorList>
            <person name="Mardanov A.V."/>
            <person name="Kochetkova T.V."/>
            <person name="Beletsky A.V."/>
            <person name="Bonch-Osmolovskaya E.A."/>
            <person name="Ravin N.V."/>
            <person name="Skryabin K.G."/>
        </authorList>
    </citation>
    <scope>NUCLEOTIDE SEQUENCE [LARGE SCALE GENOMIC DNA]</scope>
    <source>
        <strain evidence="3">DSM 22663 / VKM B-2946 / 1633</strain>
    </source>
</reference>
<dbReference type="KEGG" id="thg:TCELL_1050"/>
<keyword evidence="3" id="KW-1185">Reference proteome</keyword>
<dbReference type="GO" id="GO:0016491">
    <property type="term" value="F:oxidoreductase activity"/>
    <property type="evidence" value="ECO:0007669"/>
    <property type="project" value="UniProtKB-ARBA"/>
</dbReference>
<gene>
    <name evidence="2" type="ordered locus">TCELL_1050</name>
</gene>
<dbReference type="Pfam" id="PF17179">
    <property type="entry name" value="Fer4_22"/>
    <property type="match status" value="1"/>
</dbReference>
<dbReference type="InParanoid" id="I3TFD5"/>
<dbReference type="PROSITE" id="PS51379">
    <property type="entry name" value="4FE4S_FER_2"/>
    <property type="match status" value="2"/>
</dbReference>
<dbReference type="PANTHER" id="PTHR40447:SF1">
    <property type="entry name" value="ANAEROBIC SULFITE REDUCTASE SUBUNIT A"/>
    <property type="match status" value="1"/>
</dbReference>
<evidence type="ECO:0000313" key="3">
    <source>
        <dbReference type="Proteomes" id="UP000005270"/>
    </source>
</evidence>
<dbReference type="PROSITE" id="PS00198">
    <property type="entry name" value="4FE4S_FER_1"/>
    <property type="match status" value="1"/>
</dbReference>
<dbReference type="InterPro" id="IPR017900">
    <property type="entry name" value="4Fe4S_Fe_S_CS"/>
</dbReference>
<sequence length="360" mass="39379">MEAPLYRGGLEDVARLYALLRDERGLVVYGYRLDGGSIGFGVVRGASELPLRVEAEAEPGRYRLRSGVGFTTSHQSPKNYLHPPRQVVARVREDLSVEEPEAGEGGVALFAVKPCDLSAVEVLDELFRAGANPLYAARRGRVKFVVVEECLRPGNTCFCSTTGSGPTAREGFDVAYAKLGGEAVLFKPGSPAGQKVLEEMGLEEASEGDVAEYRGLAEEASRRACLGVAVEEAQRALRRLLGDRGFWERVSERCLACSSCNMVCPTCFCTELVDEYDGRVDTRVAQWVGCLSYTYGMVAGGHFRRELYTRYRHFVLHKFLFYPMQTGRLGCVGCGRCVTWCPAGVDLRESLIRAVGEGGG</sequence>
<dbReference type="eggNOG" id="arCOG05128">
    <property type="taxonomic scope" value="Archaea"/>
</dbReference>
<dbReference type="Proteomes" id="UP000005270">
    <property type="component" value="Chromosome"/>
</dbReference>
<organism evidence="2 3">
    <name type="scientific">Thermogladius calderae (strain DSM 22663 / VKM B-2946 / 1633)</name>
    <dbReference type="NCBI Taxonomy" id="1184251"/>
    <lineage>
        <taxon>Archaea</taxon>
        <taxon>Thermoproteota</taxon>
        <taxon>Thermoprotei</taxon>
        <taxon>Desulfurococcales</taxon>
        <taxon>Desulfurococcaceae</taxon>
        <taxon>Thermogladius</taxon>
    </lineage>
</organism>
<feature type="domain" description="4Fe-4S ferredoxin-type" evidence="1">
    <location>
        <begin position="245"/>
        <end position="275"/>
    </location>
</feature>
<evidence type="ECO:0000259" key="1">
    <source>
        <dbReference type="PROSITE" id="PS51379"/>
    </source>
</evidence>
<dbReference type="EMBL" id="CP003531">
    <property type="protein sequence ID" value="AFK51473.1"/>
    <property type="molecule type" value="Genomic_DNA"/>
</dbReference>
<dbReference type="OrthoDB" id="35334at2157"/>
<dbReference type="PANTHER" id="PTHR40447">
    <property type="entry name" value="ANAEROBIC SULFITE REDUCTASE SUBUNIT A"/>
    <property type="match status" value="1"/>
</dbReference>
<protein>
    <submittedName>
        <fullName evidence="2">[NiFe] hydrogenase subunit beta</fullName>
    </submittedName>
</protein>
<feature type="domain" description="4Fe-4S ferredoxin-type" evidence="1">
    <location>
        <begin position="322"/>
        <end position="350"/>
    </location>
</feature>
<dbReference type="RefSeq" id="WP_014737723.1">
    <property type="nucleotide sequence ID" value="NC_017954.1"/>
</dbReference>
<evidence type="ECO:0000313" key="2">
    <source>
        <dbReference type="EMBL" id="AFK51473.1"/>
    </source>
</evidence>
<dbReference type="GeneID" id="13013369"/>
<name>I3TFD5_THEC1</name>
<proteinExistence type="predicted"/>
<dbReference type="SUPFAM" id="SSF54862">
    <property type="entry name" value="4Fe-4S ferredoxins"/>
    <property type="match status" value="1"/>
</dbReference>
<dbReference type="InterPro" id="IPR017896">
    <property type="entry name" value="4Fe4S_Fe-S-bd"/>
</dbReference>
<dbReference type="HOGENOM" id="CLU_046702_1_0_2"/>